<dbReference type="AlphaFoldDB" id="A0A0Q3K5Q8"/>
<evidence type="ECO:0000313" key="4">
    <source>
        <dbReference type="Proteomes" id="UP000008810"/>
    </source>
</evidence>
<feature type="region of interest" description="Disordered" evidence="1">
    <location>
        <begin position="1"/>
        <end position="133"/>
    </location>
</feature>
<dbReference type="EMBL" id="CM000881">
    <property type="protein sequence ID" value="KQK06097.1"/>
    <property type="molecule type" value="Genomic_DNA"/>
</dbReference>
<reference evidence="2 3" key="1">
    <citation type="journal article" date="2010" name="Nature">
        <title>Genome sequencing and analysis of the model grass Brachypodium distachyon.</title>
        <authorList>
            <consortium name="International Brachypodium Initiative"/>
        </authorList>
    </citation>
    <scope>NUCLEOTIDE SEQUENCE [LARGE SCALE GENOMIC DNA]</scope>
    <source>
        <strain evidence="2 3">Bd21</strain>
    </source>
</reference>
<protein>
    <submittedName>
        <fullName evidence="2 3">Uncharacterized protein</fullName>
    </submittedName>
</protein>
<proteinExistence type="predicted"/>
<reference evidence="3" key="3">
    <citation type="submission" date="2018-08" db="UniProtKB">
        <authorList>
            <consortium name="EnsemblPlants"/>
        </authorList>
    </citation>
    <scope>IDENTIFICATION</scope>
    <source>
        <strain evidence="3">cv. Bd21</strain>
    </source>
</reference>
<keyword evidence="4" id="KW-1185">Reference proteome</keyword>
<organism evidence="2">
    <name type="scientific">Brachypodium distachyon</name>
    <name type="common">Purple false brome</name>
    <name type="synonym">Trachynia distachya</name>
    <dbReference type="NCBI Taxonomy" id="15368"/>
    <lineage>
        <taxon>Eukaryota</taxon>
        <taxon>Viridiplantae</taxon>
        <taxon>Streptophyta</taxon>
        <taxon>Embryophyta</taxon>
        <taxon>Tracheophyta</taxon>
        <taxon>Spermatophyta</taxon>
        <taxon>Magnoliopsida</taxon>
        <taxon>Liliopsida</taxon>
        <taxon>Poales</taxon>
        <taxon>Poaceae</taxon>
        <taxon>BOP clade</taxon>
        <taxon>Pooideae</taxon>
        <taxon>Stipodae</taxon>
        <taxon>Brachypodieae</taxon>
        <taxon>Brachypodium</taxon>
    </lineage>
</organism>
<evidence type="ECO:0000313" key="2">
    <source>
        <dbReference type="EMBL" id="KQK06097.1"/>
    </source>
</evidence>
<dbReference type="Gramene" id="KQK06097">
    <property type="protein sequence ID" value="KQK06097"/>
    <property type="gene ID" value="BRADI_2g24385v3"/>
</dbReference>
<evidence type="ECO:0000313" key="3">
    <source>
        <dbReference type="EnsemblPlants" id="KQK06097"/>
    </source>
</evidence>
<gene>
    <name evidence="2" type="ORF">BRADI_2g24385v3</name>
</gene>
<name>A0A0Q3K5Q8_BRADI</name>
<dbReference type="InParanoid" id="A0A0Q3K5Q8"/>
<feature type="non-terminal residue" evidence="2">
    <location>
        <position position="1"/>
    </location>
</feature>
<feature type="compositionally biased region" description="Basic and acidic residues" evidence="1">
    <location>
        <begin position="21"/>
        <end position="46"/>
    </location>
</feature>
<feature type="compositionally biased region" description="Gly residues" evidence="1">
    <location>
        <begin position="48"/>
        <end position="60"/>
    </location>
</feature>
<accession>A0A0Q3K5Q8</accession>
<reference evidence="2" key="2">
    <citation type="submission" date="2017-06" db="EMBL/GenBank/DDBJ databases">
        <title>WGS assembly of Brachypodium distachyon.</title>
        <authorList>
            <consortium name="The International Brachypodium Initiative"/>
            <person name="Lucas S."/>
            <person name="Harmon-Smith M."/>
            <person name="Lail K."/>
            <person name="Tice H."/>
            <person name="Grimwood J."/>
            <person name="Bruce D."/>
            <person name="Barry K."/>
            <person name="Shu S."/>
            <person name="Lindquist E."/>
            <person name="Wang M."/>
            <person name="Pitluck S."/>
            <person name="Vogel J.P."/>
            <person name="Garvin D.F."/>
            <person name="Mockler T.C."/>
            <person name="Schmutz J."/>
            <person name="Rokhsar D."/>
            <person name="Bevan M.W."/>
        </authorList>
    </citation>
    <scope>NUCLEOTIDE SEQUENCE</scope>
    <source>
        <strain evidence="2">Bd21</strain>
    </source>
</reference>
<sequence length="167" mass="16851">HRGGSRAYPSGQGGERGRRRCSGDRREEGGLRIRGDEGGGGGERRSCGGNGKAAGPGEMMGGRRGDRRWGGIGAAGVGEEAGRPAFRRRRAAGVGEESGRPNVGTNGRRWGGGGAAGGWDEAAWGRSGGGKGARCVSAREGSLGSGEKRFASGNLAVALAVNMVCRG</sequence>
<dbReference type="Proteomes" id="UP000008810">
    <property type="component" value="Chromosome 2"/>
</dbReference>
<evidence type="ECO:0000256" key="1">
    <source>
        <dbReference type="SAM" id="MobiDB-lite"/>
    </source>
</evidence>
<dbReference type="EnsemblPlants" id="KQK06097">
    <property type="protein sequence ID" value="KQK06097"/>
    <property type="gene ID" value="BRADI_2g24385v3"/>
</dbReference>